<dbReference type="CDD" id="cd01335">
    <property type="entry name" value="Radical_SAM"/>
    <property type="match status" value="1"/>
</dbReference>
<evidence type="ECO:0000259" key="13">
    <source>
        <dbReference type="PROSITE" id="PS51918"/>
    </source>
</evidence>
<protein>
    <submittedName>
        <fullName evidence="14">KamA family radical SAM protein</fullName>
    </submittedName>
</protein>
<dbReference type="PROSITE" id="PS51918">
    <property type="entry name" value="RADICAL_SAM"/>
    <property type="match status" value="1"/>
</dbReference>
<keyword evidence="9 11" id="KW-0411">Iron-sulfur</keyword>
<dbReference type="GO" id="GO:0016853">
    <property type="term" value="F:isomerase activity"/>
    <property type="evidence" value="ECO:0007669"/>
    <property type="project" value="UniProtKB-KW"/>
</dbReference>
<keyword evidence="15" id="KW-1185">Reference proteome</keyword>
<dbReference type="RefSeq" id="WP_160629700.1">
    <property type="nucleotide sequence ID" value="NZ_CP047593.1"/>
</dbReference>
<evidence type="ECO:0000256" key="2">
    <source>
        <dbReference type="ARBA" id="ARBA00001966"/>
    </source>
</evidence>
<comment type="cofactor">
    <cofactor evidence="1 12">
        <name>pyridoxal 5'-phosphate</name>
        <dbReference type="ChEBI" id="CHEBI:597326"/>
    </cofactor>
</comment>
<dbReference type="PANTHER" id="PTHR30538">
    <property type="entry name" value="LYSINE 2,3-AMINOMUTASE-RELATED"/>
    <property type="match status" value="1"/>
</dbReference>
<feature type="binding site" evidence="11">
    <location>
        <position position="75"/>
    </location>
    <ligand>
        <name>[4Fe-4S] cluster</name>
        <dbReference type="ChEBI" id="CHEBI:49883"/>
        <note>4Fe-4S-S-AdoMet</note>
    </ligand>
</feature>
<sequence>MSHLFQNCKLTSYYKHLLETLGNDHPLCRTVLPINDRAPLSGELADPLGEEKHRVCPGLIHTYPDKVLLLATLKCAVYCQYCTRGRLVGPGFQTFENSEDHDDVLSNEWKLSDNVFQTLENLKGVRDVLISGGDPLTLPDAELDAVFSKVRKISHIRTVRLGSKVPAVMPERITPKLAGLLTEHRIWLQLHFIHPAELTEEVGLALDTLAEAGVPMVAQTVLLKGINDDADTLTELFYGLLENRVKPYYLFQCDPVLGSSSFRTPVQKGLDLMQELQGRGSGLALPNFCIDAPGGGGKIVLHPGTVLQRKKDSIVLTNYQGKEYLYPDNL</sequence>
<name>A0A6P1MFZ0_9BACT</name>
<dbReference type="Gene3D" id="3.20.20.70">
    <property type="entry name" value="Aldolase class I"/>
    <property type="match status" value="1"/>
</dbReference>
<dbReference type="NCBIfam" id="TIGR00238">
    <property type="entry name" value="KamA family radical SAM protein"/>
    <property type="match status" value="1"/>
</dbReference>
<evidence type="ECO:0000256" key="4">
    <source>
        <dbReference type="ARBA" id="ARBA00022485"/>
    </source>
</evidence>
<evidence type="ECO:0000256" key="10">
    <source>
        <dbReference type="ARBA" id="ARBA00023235"/>
    </source>
</evidence>
<keyword evidence="7 12" id="KW-0663">Pyridoxal phosphate</keyword>
<dbReference type="InterPro" id="IPR007197">
    <property type="entry name" value="rSAM"/>
</dbReference>
<dbReference type="InterPro" id="IPR003739">
    <property type="entry name" value="Lys_aminomutase/Glu_NH3_mut"/>
</dbReference>
<dbReference type="SFLD" id="SFLDG01070">
    <property type="entry name" value="PLP-dependent"/>
    <property type="match status" value="1"/>
</dbReference>
<comment type="cofactor">
    <cofactor evidence="2">
        <name>[4Fe-4S] cluster</name>
        <dbReference type="ChEBI" id="CHEBI:49883"/>
    </cofactor>
</comment>
<dbReference type="InterPro" id="IPR025895">
    <property type="entry name" value="LAM_C_dom"/>
</dbReference>
<reference evidence="14 15" key="1">
    <citation type="submission" date="2020-01" db="EMBL/GenBank/DDBJ databases">
        <title>Ponticoccus aerotolerans gen. nov., sp. nov., an anaerobic bacterium and proposal of Ponticoccusceae fam. nov., Ponticoccusles ord. nov. and Ponticoccuse classis nov. in the phylum Kiritimatiellaeota.</title>
        <authorList>
            <person name="Zhou L.Y."/>
            <person name="Du Z.J."/>
        </authorList>
    </citation>
    <scope>NUCLEOTIDE SEQUENCE [LARGE SCALE GENOMIC DNA]</scope>
    <source>
        <strain evidence="14 15">S-5007</strain>
    </source>
</reference>
<dbReference type="SFLD" id="SFLDS00029">
    <property type="entry name" value="Radical_SAM"/>
    <property type="match status" value="1"/>
</dbReference>
<evidence type="ECO:0000256" key="11">
    <source>
        <dbReference type="PIRSR" id="PIRSR004911-1"/>
    </source>
</evidence>
<evidence type="ECO:0000256" key="1">
    <source>
        <dbReference type="ARBA" id="ARBA00001933"/>
    </source>
</evidence>
<dbReference type="Pfam" id="PF12544">
    <property type="entry name" value="LAM_C"/>
    <property type="match status" value="1"/>
</dbReference>
<evidence type="ECO:0000313" key="14">
    <source>
        <dbReference type="EMBL" id="QHI70526.1"/>
    </source>
</evidence>
<gene>
    <name evidence="14" type="ORF">GT409_14120</name>
</gene>
<dbReference type="Proteomes" id="UP000464954">
    <property type="component" value="Chromosome"/>
</dbReference>
<dbReference type="GO" id="GO:0046872">
    <property type="term" value="F:metal ion binding"/>
    <property type="evidence" value="ECO:0007669"/>
    <property type="project" value="UniProtKB-KW"/>
</dbReference>
<evidence type="ECO:0000313" key="15">
    <source>
        <dbReference type="Proteomes" id="UP000464954"/>
    </source>
</evidence>
<accession>A0A6P1MFZ0</accession>
<dbReference type="SUPFAM" id="SSF102114">
    <property type="entry name" value="Radical SAM enzymes"/>
    <property type="match status" value="1"/>
</dbReference>
<dbReference type="PIRSF" id="PIRSF004911">
    <property type="entry name" value="DUF160"/>
    <property type="match status" value="1"/>
</dbReference>
<evidence type="ECO:0000256" key="5">
    <source>
        <dbReference type="ARBA" id="ARBA00022691"/>
    </source>
</evidence>
<dbReference type="InterPro" id="IPR013785">
    <property type="entry name" value="Aldolase_TIM"/>
</dbReference>
<feature type="binding site" evidence="11">
    <location>
        <position position="79"/>
    </location>
    <ligand>
        <name>[4Fe-4S] cluster</name>
        <dbReference type="ChEBI" id="CHEBI:49883"/>
        <note>4Fe-4S-S-AdoMet</note>
    </ligand>
</feature>
<organism evidence="14 15">
    <name type="scientific">Tichowtungia aerotolerans</name>
    <dbReference type="NCBI Taxonomy" id="2697043"/>
    <lineage>
        <taxon>Bacteria</taxon>
        <taxon>Pseudomonadati</taxon>
        <taxon>Kiritimatiellota</taxon>
        <taxon>Tichowtungiia</taxon>
        <taxon>Tichowtungiales</taxon>
        <taxon>Tichowtungiaceae</taxon>
        <taxon>Tichowtungia</taxon>
    </lineage>
</organism>
<dbReference type="GO" id="GO:0051539">
    <property type="term" value="F:4 iron, 4 sulfur cluster binding"/>
    <property type="evidence" value="ECO:0007669"/>
    <property type="project" value="UniProtKB-KW"/>
</dbReference>
<proteinExistence type="inferred from homology"/>
<evidence type="ECO:0000256" key="9">
    <source>
        <dbReference type="ARBA" id="ARBA00023014"/>
    </source>
</evidence>
<evidence type="ECO:0000256" key="12">
    <source>
        <dbReference type="PIRSR" id="PIRSR603739-50"/>
    </source>
</evidence>
<comment type="similarity">
    <text evidence="3">Belongs to the radical SAM superfamily. KamA family.</text>
</comment>
<feature type="domain" description="Radical SAM core" evidence="13">
    <location>
        <begin position="61"/>
        <end position="283"/>
    </location>
</feature>
<feature type="modified residue" description="N6-(pyridoxal phosphate)lysine" evidence="12">
    <location>
        <position position="298"/>
    </location>
</feature>
<evidence type="ECO:0000256" key="8">
    <source>
        <dbReference type="ARBA" id="ARBA00023004"/>
    </source>
</evidence>
<dbReference type="AlphaFoldDB" id="A0A6P1MFZ0"/>
<dbReference type="EMBL" id="CP047593">
    <property type="protein sequence ID" value="QHI70526.1"/>
    <property type="molecule type" value="Genomic_DNA"/>
</dbReference>
<dbReference type="PANTHER" id="PTHR30538:SF1">
    <property type="entry name" value="L-LYSINE 2,3-AMINOMUTASE"/>
    <property type="match status" value="1"/>
</dbReference>
<keyword evidence="6 11" id="KW-0479">Metal-binding</keyword>
<keyword evidence="10" id="KW-0413">Isomerase</keyword>
<feature type="binding site" evidence="11">
    <location>
        <position position="82"/>
    </location>
    <ligand>
        <name>[4Fe-4S] cluster</name>
        <dbReference type="ChEBI" id="CHEBI:49883"/>
        <note>4Fe-4S-S-AdoMet</note>
    </ligand>
</feature>
<keyword evidence="5" id="KW-0949">S-adenosyl-L-methionine</keyword>
<dbReference type="InterPro" id="IPR058240">
    <property type="entry name" value="rSAM_sf"/>
</dbReference>
<evidence type="ECO:0000256" key="6">
    <source>
        <dbReference type="ARBA" id="ARBA00022723"/>
    </source>
</evidence>
<evidence type="ECO:0000256" key="3">
    <source>
        <dbReference type="ARBA" id="ARBA00008703"/>
    </source>
</evidence>
<keyword evidence="4 11" id="KW-0004">4Fe-4S</keyword>
<dbReference type="KEGG" id="taer:GT409_14120"/>
<evidence type="ECO:0000256" key="7">
    <source>
        <dbReference type="ARBA" id="ARBA00022898"/>
    </source>
</evidence>
<keyword evidence="8" id="KW-0408">Iron</keyword>